<keyword evidence="11 13" id="KW-0238">DNA-binding</keyword>
<accession>A0A059GCW9</accession>
<dbReference type="Gene3D" id="3.90.980.10">
    <property type="entry name" value="DNA primase, catalytic core, N-terminal domain"/>
    <property type="match status" value="1"/>
</dbReference>
<dbReference type="PROSITE" id="PS50880">
    <property type="entry name" value="TOPRIM"/>
    <property type="match status" value="1"/>
</dbReference>
<keyword evidence="4 13" id="KW-0808">Transferase</keyword>
<keyword evidence="12 13" id="KW-0804">Transcription</keyword>
<evidence type="ECO:0000256" key="5">
    <source>
        <dbReference type="ARBA" id="ARBA00022695"/>
    </source>
</evidence>
<keyword evidence="6 13" id="KW-0235">DNA replication</keyword>
<evidence type="ECO:0000256" key="6">
    <source>
        <dbReference type="ARBA" id="ARBA00022705"/>
    </source>
</evidence>
<comment type="subunit">
    <text evidence="13">Monomer. Interacts with DnaB.</text>
</comment>
<keyword evidence="2 13" id="KW-0240">DNA-directed RNA polymerase</keyword>
<sequence>MALPQGGAIFILAASPAISAFPEMPQRATLNPMSQTVRIPDGFVEELKARIRPSDVIGRKVKLVKKGKEWVGLSPFTNEKSPSFYVNDQKRIFKCFSSGMGGDVISFIMETERLSFMEAVEKLAEEAGMSLPKASPEAAEEYDHRKRLQAVCEAAADYFEDRLQSTEGAAARAYLEGRGLLPAAWRRHRLGYSPDDWRKTIEHLKSEGFTMPEILEAGLAKESDKGGEPYDAFRGRLMFPIPDSRGGIIAFGGRGLTPDAKPKYLNSGDTPLFHKSRVLYRYKAAREALGSGEGGGLIVCEGYMDAIALAEAGFGHAVAPLGTALTEDQISLLWRAGPEPVLCFDGDKAGVGAAFRALDRALPHVEPGRSLYFVLLPDGMDPDDLIRERGPAAMTEALDNRLALSELLWRRERDAEPLDTPERQAGLEARLAAASALIQHPGVRAAYERDLKARMRDHFWQVRQASRSNNNRSTNAGNNSYNNRKRPGTGQNPASGESGQAALKSGAPAKLRGLGAVVRAIDSPFLLALGTETLAASIFPDPDVSQIRDCVLDFVNAGKAIDRSVMSAHLLETGNMRASRLLKDYPDTPQIAADGPEAREWLIALEQYMAVRGSDGQDPGSGTEAASGESTASPSAWRRRHQLVAERRALKARMNEAAGKVGES</sequence>
<dbReference type="GO" id="GO:0005737">
    <property type="term" value="C:cytoplasm"/>
    <property type="evidence" value="ECO:0007669"/>
    <property type="project" value="TreeGrafter"/>
</dbReference>
<protein>
    <recommendedName>
        <fullName evidence="13">DNA primase</fullName>
        <ecNumber evidence="13">2.7.7.101</ecNumber>
    </recommendedName>
</protein>
<dbReference type="InterPro" id="IPR050219">
    <property type="entry name" value="DnaG_primase"/>
</dbReference>
<keyword evidence="7" id="KW-0479">Metal-binding</keyword>
<dbReference type="EC" id="2.7.7.101" evidence="13"/>
<dbReference type="Gene3D" id="3.90.580.10">
    <property type="entry name" value="Zinc finger, CHC2-type domain"/>
    <property type="match status" value="1"/>
</dbReference>
<dbReference type="SMART" id="SM00400">
    <property type="entry name" value="ZnF_CHCC"/>
    <property type="match status" value="1"/>
</dbReference>
<dbReference type="PANTHER" id="PTHR30313">
    <property type="entry name" value="DNA PRIMASE"/>
    <property type="match status" value="1"/>
</dbReference>
<dbReference type="InterPro" id="IPR002694">
    <property type="entry name" value="Znf_CHC2"/>
</dbReference>
<dbReference type="eggNOG" id="COG0358">
    <property type="taxonomic scope" value="Bacteria"/>
</dbReference>
<dbReference type="NCBIfam" id="TIGR01391">
    <property type="entry name" value="dnaG"/>
    <property type="match status" value="1"/>
</dbReference>
<dbReference type="AlphaFoldDB" id="A0A059GCW9"/>
<evidence type="ECO:0000256" key="11">
    <source>
        <dbReference type="ARBA" id="ARBA00023125"/>
    </source>
</evidence>
<evidence type="ECO:0000256" key="8">
    <source>
        <dbReference type="ARBA" id="ARBA00022771"/>
    </source>
</evidence>
<feature type="region of interest" description="Disordered" evidence="14">
    <location>
        <begin position="613"/>
        <end position="640"/>
    </location>
</feature>
<dbReference type="GO" id="GO:0003899">
    <property type="term" value="F:DNA-directed RNA polymerase activity"/>
    <property type="evidence" value="ECO:0007669"/>
    <property type="project" value="UniProtKB-UniRule"/>
</dbReference>
<evidence type="ECO:0000256" key="1">
    <source>
        <dbReference type="ARBA" id="ARBA00001947"/>
    </source>
</evidence>
<comment type="similarity">
    <text evidence="13">Belongs to the DnaG primase family.</text>
</comment>
<reference evidence="16 17" key="1">
    <citation type="journal article" date="2014" name="Antonie Van Leeuwenhoek">
        <title>Hyphomonas beringensis sp. nov. and Hyphomonas chukchiensis sp. nov., isolated from surface seawater of the Bering Sea and Chukchi Sea.</title>
        <authorList>
            <person name="Li C."/>
            <person name="Lai Q."/>
            <person name="Li G."/>
            <person name="Dong C."/>
            <person name="Wang J."/>
            <person name="Liao Y."/>
            <person name="Shao Z."/>
        </authorList>
    </citation>
    <scope>NUCLEOTIDE SEQUENCE [LARGE SCALE GENOMIC DNA]</scope>
    <source>
        <strain evidence="16 17">SCH89</strain>
    </source>
</reference>
<dbReference type="Pfam" id="PF08275">
    <property type="entry name" value="DNAG_N"/>
    <property type="match status" value="1"/>
</dbReference>
<dbReference type="GO" id="GO:0000428">
    <property type="term" value="C:DNA-directed RNA polymerase complex"/>
    <property type="evidence" value="ECO:0007669"/>
    <property type="project" value="UniProtKB-KW"/>
</dbReference>
<dbReference type="Pfam" id="PF01807">
    <property type="entry name" value="Zn_ribbon_DnaG"/>
    <property type="match status" value="1"/>
</dbReference>
<keyword evidence="10" id="KW-0460">Magnesium</keyword>
<dbReference type="SMART" id="SM00493">
    <property type="entry name" value="TOPRIM"/>
    <property type="match status" value="1"/>
</dbReference>
<comment type="caution">
    <text evidence="16">The sequence shown here is derived from an EMBL/GenBank/DDBJ whole genome shotgun (WGS) entry which is preliminary data.</text>
</comment>
<evidence type="ECO:0000313" key="17">
    <source>
        <dbReference type="Proteomes" id="UP000024942"/>
    </source>
</evidence>
<gene>
    <name evidence="13" type="primary">dnaG</name>
    <name evidence="16" type="ORF">HOC_00570</name>
</gene>
<evidence type="ECO:0000256" key="3">
    <source>
        <dbReference type="ARBA" id="ARBA00022515"/>
    </source>
</evidence>
<evidence type="ECO:0000256" key="4">
    <source>
        <dbReference type="ARBA" id="ARBA00022679"/>
    </source>
</evidence>
<dbReference type="InterPro" id="IPR034151">
    <property type="entry name" value="TOPRIM_DnaG_bac"/>
</dbReference>
<dbReference type="PATRIC" id="fig|1280953.3.peg.113"/>
<name>A0A059GCW9_9PROT</name>
<feature type="domain" description="Toprim" evidence="15">
    <location>
        <begin position="295"/>
        <end position="377"/>
    </location>
</feature>
<comment type="function">
    <text evidence="13">RNA polymerase that catalyzes the synthesis of short RNA molecules used as primers for DNA polymerase during DNA replication.</text>
</comment>
<dbReference type="RefSeq" id="WP_241766826.1">
    <property type="nucleotide sequence ID" value="NZ_ARYL01000001.1"/>
</dbReference>
<dbReference type="HAMAP" id="MF_00974">
    <property type="entry name" value="DNA_primase_DnaG"/>
    <property type="match status" value="1"/>
</dbReference>
<dbReference type="Proteomes" id="UP000024942">
    <property type="component" value="Unassembled WGS sequence"/>
</dbReference>
<dbReference type="STRING" id="1280953.HOC_00570"/>
<dbReference type="GO" id="GO:0008270">
    <property type="term" value="F:zinc ion binding"/>
    <property type="evidence" value="ECO:0007669"/>
    <property type="project" value="UniProtKB-KW"/>
</dbReference>
<dbReference type="GO" id="GO:0003677">
    <property type="term" value="F:DNA binding"/>
    <property type="evidence" value="ECO:0007669"/>
    <property type="project" value="UniProtKB-KW"/>
</dbReference>
<evidence type="ECO:0000256" key="12">
    <source>
        <dbReference type="ARBA" id="ARBA00023163"/>
    </source>
</evidence>
<keyword evidence="17" id="KW-1185">Reference proteome</keyword>
<dbReference type="CDD" id="cd03364">
    <property type="entry name" value="TOPRIM_DnaG_primases"/>
    <property type="match status" value="1"/>
</dbReference>
<dbReference type="InterPro" id="IPR006295">
    <property type="entry name" value="DNA_primase_DnaG"/>
</dbReference>
<evidence type="ECO:0000256" key="7">
    <source>
        <dbReference type="ARBA" id="ARBA00022723"/>
    </source>
</evidence>
<dbReference type="InterPro" id="IPR037068">
    <property type="entry name" value="DNA_primase_core_N_sf"/>
</dbReference>
<comment type="cofactor">
    <cofactor evidence="1">
        <name>Zn(2+)</name>
        <dbReference type="ChEBI" id="CHEBI:29105"/>
    </cofactor>
</comment>
<proteinExistence type="inferred from homology"/>
<dbReference type="InterPro" id="IPR036977">
    <property type="entry name" value="DNA_primase_Znf_CHC2"/>
</dbReference>
<dbReference type="GO" id="GO:1990077">
    <property type="term" value="C:primosome complex"/>
    <property type="evidence" value="ECO:0007669"/>
    <property type="project" value="UniProtKB-KW"/>
</dbReference>
<keyword evidence="5 13" id="KW-0548">Nucleotidyltransferase</keyword>
<evidence type="ECO:0000256" key="2">
    <source>
        <dbReference type="ARBA" id="ARBA00022478"/>
    </source>
</evidence>
<evidence type="ECO:0000313" key="16">
    <source>
        <dbReference type="EMBL" id="KDA04333.1"/>
    </source>
</evidence>
<evidence type="ECO:0000256" key="14">
    <source>
        <dbReference type="SAM" id="MobiDB-lite"/>
    </source>
</evidence>
<dbReference type="InterPro" id="IPR013264">
    <property type="entry name" value="DNAG_N"/>
</dbReference>
<dbReference type="InterPro" id="IPR030846">
    <property type="entry name" value="DnaG_bac"/>
</dbReference>
<dbReference type="EMBL" id="ARYL01000001">
    <property type="protein sequence ID" value="KDA04333.1"/>
    <property type="molecule type" value="Genomic_DNA"/>
</dbReference>
<dbReference type="PANTHER" id="PTHR30313:SF2">
    <property type="entry name" value="DNA PRIMASE"/>
    <property type="match status" value="1"/>
</dbReference>
<dbReference type="Pfam" id="PF13662">
    <property type="entry name" value="Toprim_4"/>
    <property type="match status" value="1"/>
</dbReference>
<feature type="region of interest" description="Disordered" evidence="14">
    <location>
        <begin position="462"/>
        <end position="504"/>
    </location>
</feature>
<dbReference type="GO" id="GO:0006269">
    <property type="term" value="P:DNA replication, synthesis of primer"/>
    <property type="evidence" value="ECO:0007669"/>
    <property type="project" value="UniProtKB-UniRule"/>
</dbReference>
<dbReference type="FunFam" id="3.40.1360.10:FF:000002">
    <property type="entry name" value="DNA primase"/>
    <property type="match status" value="1"/>
</dbReference>
<dbReference type="SUPFAM" id="SSF57783">
    <property type="entry name" value="Zinc beta-ribbon"/>
    <property type="match status" value="1"/>
</dbReference>
<keyword evidence="3 13" id="KW-0639">Primosome</keyword>
<comment type="catalytic activity">
    <reaction evidence="13">
        <text>ssDNA + n NTP = ssDNA/pppN(pN)n-1 hybrid + (n-1) diphosphate.</text>
        <dbReference type="EC" id="2.7.7.101"/>
    </reaction>
</comment>
<keyword evidence="9" id="KW-0862">Zinc</keyword>
<dbReference type="Gene3D" id="3.40.1360.10">
    <property type="match status" value="1"/>
</dbReference>
<comment type="caution">
    <text evidence="13">Lacks conserved residue(s) required for the propagation of feature annotation.</text>
</comment>
<dbReference type="InterPro" id="IPR006171">
    <property type="entry name" value="TOPRIM_dom"/>
</dbReference>
<organism evidence="16 17">
    <name type="scientific">Hyphomonas oceanitis SCH89</name>
    <dbReference type="NCBI Taxonomy" id="1280953"/>
    <lineage>
        <taxon>Bacteria</taxon>
        <taxon>Pseudomonadati</taxon>
        <taxon>Pseudomonadota</taxon>
        <taxon>Alphaproteobacteria</taxon>
        <taxon>Hyphomonadales</taxon>
        <taxon>Hyphomonadaceae</taxon>
        <taxon>Hyphomonas</taxon>
    </lineage>
</organism>
<evidence type="ECO:0000256" key="13">
    <source>
        <dbReference type="HAMAP-Rule" id="MF_00974"/>
    </source>
</evidence>
<feature type="compositionally biased region" description="Low complexity" evidence="14">
    <location>
        <begin position="463"/>
        <end position="482"/>
    </location>
</feature>
<evidence type="ECO:0000259" key="15">
    <source>
        <dbReference type="PROSITE" id="PS50880"/>
    </source>
</evidence>
<keyword evidence="8" id="KW-0863">Zinc-finger</keyword>
<feature type="compositionally biased region" description="Polar residues" evidence="14">
    <location>
        <begin position="489"/>
        <end position="498"/>
    </location>
</feature>
<evidence type="ECO:0000256" key="9">
    <source>
        <dbReference type="ARBA" id="ARBA00022833"/>
    </source>
</evidence>
<evidence type="ECO:0000256" key="10">
    <source>
        <dbReference type="ARBA" id="ARBA00022842"/>
    </source>
</evidence>
<dbReference type="SUPFAM" id="SSF56731">
    <property type="entry name" value="DNA primase core"/>
    <property type="match status" value="1"/>
</dbReference>
<dbReference type="FunFam" id="3.90.580.10:FF:000001">
    <property type="entry name" value="DNA primase"/>
    <property type="match status" value="1"/>
</dbReference>